<sequence>MLVVDQGGLVVAANAAARGTVGGVRPDDVLPIHGTRRVGFLRYLKRCASTDAIVPGTLFLEADDGTVERRRCHGARTRFDAFGGRVLTLLHLDGPMLDRRFAILSAKLEAARGVMQERRLRSRRMQSLLEERGRLLVRLKEDAAARVAAERERDQVLTRLYRAGQDERRRLARDLHDHAGQHLVAMTFGLRRLTPHLAAPGALAELDLLLRQAQDIGQALRRVSLELRPAALDEFGFVTALRYLAKEWSRLTGIATEFQMVGQDVPLSTELAVTLYRLSQEALTNVAKHAGQPSAVSVVLLFGVSHLTLTVDDDGVGFDADAASALALVAEGKLGLIGMRERMSLVGGSLELESMPGHGTTVMARVHLRGDVSSDG</sequence>
<dbReference type="SUPFAM" id="SSF55874">
    <property type="entry name" value="ATPase domain of HSP90 chaperone/DNA topoisomerase II/histidine kinase"/>
    <property type="match status" value="1"/>
</dbReference>
<dbReference type="InterPro" id="IPR050482">
    <property type="entry name" value="Sensor_HK_TwoCompSys"/>
</dbReference>
<gene>
    <name evidence="6" type="ORF">ABID43_001576</name>
</gene>
<dbReference type="CDD" id="cd16917">
    <property type="entry name" value="HATPase_UhpB-NarQ-NarX-like"/>
    <property type="match status" value="1"/>
</dbReference>
<proteinExistence type="predicted"/>
<dbReference type="InterPro" id="IPR036890">
    <property type="entry name" value="HATPase_C_sf"/>
</dbReference>
<evidence type="ECO:0000256" key="3">
    <source>
        <dbReference type="ARBA" id="ARBA00023012"/>
    </source>
</evidence>
<evidence type="ECO:0000259" key="4">
    <source>
        <dbReference type="Pfam" id="PF02518"/>
    </source>
</evidence>
<dbReference type="Pfam" id="PF02518">
    <property type="entry name" value="HATPase_c"/>
    <property type="match status" value="1"/>
</dbReference>
<evidence type="ECO:0000313" key="6">
    <source>
        <dbReference type="EMBL" id="MET3692045.1"/>
    </source>
</evidence>
<dbReference type="EMBL" id="JBEPMM010000003">
    <property type="protein sequence ID" value="MET3692045.1"/>
    <property type="molecule type" value="Genomic_DNA"/>
</dbReference>
<feature type="domain" description="Signal transduction histidine kinase subgroup 3 dimerisation and phosphoacceptor" evidence="5">
    <location>
        <begin position="167"/>
        <end position="232"/>
    </location>
</feature>
<protein>
    <submittedName>
        <fullName evidence="6">Signal transduction histidine kinase</fullName>
    </submittedName>
</protein>
<evidence type="ECO:0000256" key="2">
    <source>
        <dbReference type="ARBA" id="ARBA00022777"/>
    </source>
</evidence>
<keyword evidence="7" id="KW-1185">Reference proteome</keyword>
<evidence type="ECO:0000313" key="7">
    <source>
        <dbReference type="Proteomes" id="UP001549145"/>
    </source>
</evidence>
<keyword evidence="1" id="KW-0808">Transferase</keyword>
<dbReference type="Proteomes" id="UP001549145">
    <property type="component" value="Unassembled WGS sequence"/>
</dbReference>
<dbReference type="RefSeq" id="WP_238279514.1">
    <property type="nucleotide sequence ID" value="NZ_BPQL01000060.1"/>
</dbReference>
<feature type="domain" description="Histidine kinase/HSP90-like ATPase" evidence="4">
    <location>
        <begin position="273"/>
        <end position="368"/>
    </location>
</feature>
<keyword evidence="2 6" id="KW-0418">Kinase</keyword>
<dbReference type="GO" id="GO:0016301">
    <property type="term" value="F:kinase activity"/>
    <property type="evidence" value="ECO:0007669"/>
    <property type="project" value="UniProtKB-KW"/>
</dbReference>
<dbReference type="InterPro" id="IPR011712">
    <property type="entry name" value="Sig_transdc_His_kin_sub3_dim/P"/>
</dbReference>
<dbReference type="PANTHER" id="PTHR24421">
    <property type="entry name" value="NITRATE/NITRITE SENSOR PROTEIN NARX-RELATED"/>
    <property type="match status" value="1"/>
</dbReference>
<organism evidence="6 7">
    <name type="scientific">Methylobacterium goesingense</name>
    <dbReference type="NCBI Taxonomy" id="243690"/>
    <lineage>
        <taxon>Bacteria</taxon>
        <taxon>Pseudomonadati</taxon>
        <taxon>Pseudomonadota</taxon>
        <taxon>Alphaproteobacteria</taxon>
        <taxon>Hyphomicrobiales</taxon>
        <taxon>Methylobacteriaceae</taxon>
        <taxon>Methylobacterium</taxon>
    </lineage>
</organism>
<dbReference type="Gene3D" id="1.20.5.1930">
    <property type="match status" value="1"/>
</dbReference>
<evidence type="ECO:0000259" key="5">
    <source>
        <dbReference type="Pfam" id="PF07730"/>
    </source>
</evidence>
<name>A0ABV2L587_9HYPH</name>
<accession>A0ABV2L587</accession>
<dbReference type="Pfam" id="PF07730">
    <property type="entry name" value="HisKA_3"/>
    <property type="match status" value="1"/>
</dbReference>
<keyword evidence="3" id="KW-0902">Two-component regulatory system</keyword>
<comment type="caution">
    <text evidence="6">The sequence shown here is derived from an EMBL/GenBank/DDBJ whole genome shotgun (WGS) entry which is preliminary data.</text>
</comment>
<reference evidence="6 7" key="1">
    <citation type="submission" date="2024-06" db="EMBL/GenBank/DDBJ databases">
        <title>Genomic Encyclopedia of Type Strains, Phase IV (KMG-IV): sequencing the most valuable type-strain genomes for metagenomic binning, comparative biology and taxonomic classification.</title>
        <authorList>
            <person name="Goeker M."/>
        </authorList>
    </citation>
    <scope>NUCLEOTIDE SEQUENCE [LARGE SCALE GENOMIC DNA]</scope>
    <source>
        <strain evidence="6 7">DSM 21331</strain>
    </source>
</reference>
<dbReference type="InterPro" id="IPR003594">
    <property type="entry name" value="HATPase_dom"/>
</dbReference>
<evidence type="ECO:0000256" key="1">
    <source>
        <dbReference type="ARBA" id="ARBA00022679"/>
    </source>
</evidence>
<dbReference type="Gene3D" id="3.30.565.10">
    <property type="entry name" value="Histidine kinase-like ATPase, C-terminal domain"/>
    <property type="match status" value="1"/>
</dbReference>